<gene>
    <name evidence="3" type="ORF">BDV29DRAFT_161212</name>
</gene>
<dbReference type="InterPro" id="IPR056884">
    <property type="entry name" value="NPHP3-like_N"/>
</dbReference>
<protein>
    <recommendedName>
        <fullName evidence="2">Nephrocystin 3-like N-terminal domain-containing protein</fullName>
    </recommendedName>
</protein>
<feature type="domain" description="Nephrocystin 3-like N-terminal" evidence="2">
    <location>
        <begin position="44"/>
        <end position="186"/>
    </location>
</feature>
<dbReference type="InterPro" id="IPR027417">
    <property type="entry name" value="P-loop_NTPase"/>
</dbReference>
<keyword evidence="4" id="KW-1185">Reference proteome</keyword>
<evidence type="ECO:0000259" key="2">
    <source>
        <dbReference type="Pfam" id="PF24883"/>
    </source>
</evidence>
<dbReference type="PANTHER" id="PTHR10039">
    <property type="entry name" value="AMELOGENIN"/>
    <property type="match status" value="1"/>
</dbReference>
<dbReference type="SUPFAM" id="SSF52540">
    <property type="entry name" value="P-loop containing nucleoside triphosphate hydrolases"/>
    <property type="match status" value="1"/>
</dbReference>
<dbReference type="EMBL" id="ML732332">
    <property type="protein sequence ID" value="KAB8069647.1"/>
    <property type="molecule type" value="Genomic_DNA"/>
</dbReference>
<evidence type="ECO:0000256" key="1">
    <source>
        <dbReference type="ARBA" id="ARBA00022737"/>
    </source>
</evidence>
<keyword evidence="1" id="KW-0677">Repeat</keyword>
<accession>A0A5N5WPJ2</accession>
<sequence>MDMRKVHEAVAMLNLPIAKGVFFNSFMDQHEDGCLPGTRTDLLRQVKNWRSSDKCIFWLSGMAGTGKSIITRTIARSFKRNDILGASFFLKRGEGDRGSATKCFSTIVKQLAVHIPQIITGIQKAIEDDPAILKKSLREQFDKLILQPLLAVNQGQAMSSMVIVIDALDENECDREEDVKIILELLPKVDKATDMVI</sequence>
<evidence type="ECO:0000313" key="3">
    <source>
        <dbReference type="EMBL" id="KAB8069647.1"/>
    </source>
</evidence>
<name>A0A5N5WPJ2_9EURO</name>
<dbReference type="Proteomes" id="UP000326565">
    <property type="component" value="Unassembled WGS sequence"/>
</dbReference>
<dbReference type="Gene3D" id="3.40.50.300">
    <property type="entry name" value="P-loop containing nucleotide triphosphate hydrolases"/>
    <property type="match status" value="1"/>
</dbReference>
<organism evidence="3 4">
    <name type="scientific">Aspergillus leporis</name>
    <dbReference type="NCBI Taxonomy" id="41062"/>
    <lineage>
        <taxon>Eukaryota</taxon>
        <taxon>Fungi</taxon>
        <taxon>Dikarya</taxon>
        <taxon>Ascomycota</taxon>
        <taxon>Pezizomycotina</taxon>
        <taxon>Eurotiomycetes</taxon>
        <taxon>Eurotiomycetidae</taxon>
        <taxon>Eurotiales</taxon>
        <taxon>Aspergillaceae</taxon>
        <taxon>Aspergillus</taxon>
        <taxon>Aspergillus subgen. Circumdati</taxon>
    </lineage>
</organism>
<evidence type="ECO:0000313" key="4">
    <source>
        <dbReference type="Proteomes" id="UP000326565"/>
    </source>
</evidence>
<proteinExistence type="predicted"/>
<dbReference type="Pfam" id="PF24883">
    <property type="entry name" value="NPHP3_N"/>
    <property type="match status" value="1"/>
</dbReference>
<dbReference type="OrthoDB" id="674604at2759"/>
<reference evidence="3 4" key="1">
    <citation type="submission" date="2019-04" db="EMBL/GenBank/DDBJ databases">
        <title>Friends and foes A comparative genomics study of 23 Aspergillus species from section Flavi.</title>
        <authorList>
            <consortium name="DOE Joint Genome Institute"/>
            <person name="Kjaerbolling I."/>
            <person name="Vesth T."/>
            <person name="Frisvad J.C."/>
            <person name="Nybo J.L."/>
            <person name="Theobald S."/>
            <person name="Kildgaard S."/>
            <person name="Isbrandt T."/>
            <person name="Kuo A."/>
            <person name="Sato A."/>
            <person name="Lyhne E.K."/>
            <person name="Kogle M.E."/>
            <person name="Wiebenga A."/>
            <person name="Kun R.S."/>
            <person name="Lubbers R.J."/>
            <person name="Makela M.R."/>
            <person name="Barry K."/>
            <person name="Chovatia M."/>
            <person name="Clum A."/>
            <person name="Daum C."/>
            <person name="Haridas S."/>
            <person name="He G."/>
            <person name="LaButti K."/>
            <person name="Lipzen A."/>
            <person name="Mondo S."/>
            <person name="Riley R."/>
            <person name="Salamov A."/>
            <person name="Simmons B.A."/>
            <person name="Magnuson J.K."/>
            <person name="Henrissat B."/>
            <person name="Mortensen U.H."/>
            <person name="Larsen T.O."/>
            <person name="Devries R.P."/>
            <person name="Grigoriev I.V."/>
            <person name="Machida M."/>
            <person name="Baker S.E."/>
            <person name="Andersen M.R."/>
        </authorList>
    </citation>
    <scope>NUCLEOTIDE SEQUENCE [LARGE SCALE GENOMIC DNA]</scope>
    <source>
        <strain evidence="3 4">CBS 151.66</strain>
    </source>
</reference>
<dbReference type="AlphaFoldDB" id="A0A5N5WPJ2"/>